<reference evidence="3 4" key="1">
    <citation type="submission" date="2023-04" db="EMBL/GenBank/DDBJ databases">
        <title>Genome of Basidiobolus ranarum AG-B5.</title>
        <authorList>
            <person name="Stajich J.E."/>
            <person name="Carter-House D."/>
            <person name="Gryganskyi A."/>
        </authorList>
    </citation>
    <scope>NUCLEOTIDE SEQUENCE [LARGE SCALE GENOMIC DNA]</scope>
    <source>
        <strain evidence="3 4">AG-B5</strain>
    </source>
</reference>
<gene>
    <name evidence="3" type="ORF">K7432_013368</name>
</gene>
<keyword evidence="4" id="KW-1185">Reference proteome</keyword>
<evidence type="ECO:0000313" key="3">
    <source>
        <dbReference type="EMBL" id="KAK9694557.1"/>
    </source>
</evidence>
<dbReference type="Proteomes" id="UP001479436">
    <property type="component" value="Unassembled WGS sequence"/>
</dbReference>
<feature type="region of interest" description="Disordered" evidence="1">
    <location>
        <begin position="139"/>
        <end position="172"/>
    </location>
</feature>
<evidence type="ECO:0000313" key="4">
    <source>
        <dbReference type="Proteomes" id="UP001479436"/>
    </source>
</evidence>
<evidence type="ECO:0000256" key="1">
    <source>
        <dbReference type="SAM" id="MobiDB-lite"/>
    </source>
</evidence>
<proteinExistence type="predicted"/>
<dbReference type="EMBL" id="JASJQH010008182">
    <property type="protein sequence ID" value="KAK9694557.1"/>
    <property type="molecule type" value="Genomic_DNA"/>
</dbReference>
<name>A0ABR2VRW0_9FUNG</name>
<protein>
    <submittedName>
        <fullName evidence="3">Uncharacterized protein</fullName>
    </submittedName>
</protein>
<keyword evidence="2" id="KW-0732">Signal</keyword>
<sequence>MKIFTFTSLLLGAAFVSALEFNTKVVKQEYNVGDTLEVSIVNNYDQDHWMVGIPATAISLYDVSGTTKIFSIQEMSQLKAFPNYGQSLTIAKWVIPEELETEYKIGETFSLEIDYQQSKRGTAKPISLNIHQPITIHGIRGTGSKALPPPQPRNQPTGWDDEEAPSAEANEPNAQAQYSATWAYNMIKALLVNHLM</sequence>
<accession>A0ABR2VRW0</accession>
<organism evidence="3 4">
    <name type="scientific">Basidiobolus ranarum</name>
    <dbReference type="NCBI Taxonomy" id="34480"/>
    <lineage>
        <taxon>Eukaryota</taxon>
        <taxon>Fungi</taxon>
        <taxon>Fungi incertae sedis</taxon>
        <taxon>Zoopagomycota</taxon>
        <taxon>Entomophthoromycotina</taxon>
        <taxon>Basidiobolomycetes</taxon>
        <taxon>Basidiobolales</taxon>
        <taxon>Basidiobolaceae</taxon>
        <taxon>Basidiobolus</taxon>
    </lineage>
</organism>
<evidence type="ECO:0000256" key="2">
    <source>
        <dbReference type="SAM" id="SignalP"/>
    </source>
</evidence>
<comment type="caution">
    <text evidence="3">The sequence shown here is derived from an EMBL/GenBank/DDBJ whole genome shotgun (WGS) entry which is preliminary data.</text>
</comment>
<feature type="chain" id="PRO_5045990579" evidence="2">
    <location>
        <begin position="19"/>
        <end position="196"/>
    </location>
</feature>
<feature type="signal peptide" evidence="2">
    <location>
        <begin position="1"/>
        <end position="18"/>
    </location>
</feature>